<reference evidence="2" key="1">
    <citation type="journal article" date="2013" name="J. Plant Res.">
        <title>Effect of fungi and light on seed germination of three Opuntia species from semiarid lands of central Mexico.</title>
        <authorList>
            <person name="Delgado-Sanchez P."/>
            <person name="Jimenez-Bremont J.F."/>
            <person name="Guerrero-Gonzalez Mde L."/>
            <person name="Flores J."/>
        </authorList>
    </citation>
    <scope>NUCLEOTIDE SEQUENCE</scope>
    <source>
        <tissue evidence="2">Cladode</tissue>
    </source>
</reference>
<feature type="compositionally biased region" description="Gly residues" evidence="1">
    <location>
        <begin position="1"/>
        <end position="10"/>
    </location>
</feature>
<feature type="region of interest" description="Disordered" evidence="1">
    <location>
        <begin position="1"/>
        <end position="52"/>
    </location>
</feature>
<evidence type="ECO:0000313" key="2">
    <source>
        <dbReference type="EMBL" id="MBA4655627.1"/>
    </source>
</evidence>
<dbReference type="AlphaFoldDB" id="A0A7C9E1M9"/>
<sequence length="123" mass="13592">MATGRVGDGGYNPRPRPRSHLRPPSPPRSPSRGKNFPPSPSPTGNNPRRIFTGDFYPSMIQKILTYIEGLSFPGSIENFNSLHTGCLAQIRYIPRHFNFKVQIPQGPKFSLKSTSNPPSYGGP</sequence>
<name>A0A7C9E1M9_OPUST</name>
<dbReference type="EMBL" id="GISG01188440">
    <property type="protein sequence ID" value="MBA4655627.1"/>
    <property type="molecule type" value="Transcribed_RNA"/>
</dbReference>
<organism evidence="2">
    <name type="scientific">Opuntia streptacantha</name>
    <name type="common">Prickly pear cactus</name>
    <name type="synonym">Opuntia cardona</name>
    <dbReference type="NCBI Taxonomy" id="393608"/>
    <lineage>
        <taxon>Eukaryota</taxon>
        <taxon>Viridiplantae</taxon>
        <taxon>Streptophyta</taxon>
        <taxon>Embryophyta</taxon>
        <taxon>Tracheophyta</taxon>
        <taxon>Spermatophyta</taxon>
        <taxon>Magnoliopsida</taxon>
        <taxon>eudicotyledons</taxon>
        <taxon>Gunneridae</taxon>
        <taxon>Pentapetalae</taxon>
        <taxon>Caryophyllales</taxon>
        <taxon>Cactineae</taxon>
        <taxon>Cactaceae</taxon>
        <taxon>Opuntioideae</taxon>
        <taxon>Opuntia</taxon>
    </lineage>
</organism>
<accession>A0A7C9E1M9</accession>
<evidence type="ECO:0000256" key="1">
    <source>
        <dbReference type="SAM" id="MobiDB-lite"/>
    </source>
</evidence>
<reference evidence="2" key="2">
    <citation type="submission" date="2020-07" db="EMBL/GenBank/DDBJ databases">
        <authorList>
            <person name="Vera ALvarez R."/>
            <person name="Arias-Moreno D.M."/>
            <person name="Jimenez-Jacinto V."/>
            <person name="Jimenez-Bremont J.F."/>
            <person name="Swaminathan K."/>
            <person name="Moose S.P."/>
            <person name="Guerrero-Gonzalez M.L."/>
            <person name="Marino-Ramirez L."/>
            <person name="Landsman D."/>
            <person name="Rodriguez-Kessler M."/>
            <person name="Delgado-Sanchez P."/>
        </authorList>
    </citation>
    <scope>NUCLEOTIDE SEQUENCE</scope>
    <source>
        <tissue evidence="2">Cladode</tissue>
    </source>
</reference>
<proteinExistence type="predicted"/>
<protein>
    <submittedName>
        <fullName evidence="2">Uncharacterized protein</fullName>
    </submittedName>
</protein>